<evidence type="ECO:0000256" key="1">
    <source>
        <dbReference type="SAM" id="Phobius"/>
    </source>
</evidence>
<gene>
    <name evidence="2" type="ORF">UU65_C0006G0015</name>
</gene>
<keyword evidence="1" id="KW-0812">Transmembrane</keyword>
<keyword evidence="1" id="KW-1133">Transmembrane helix</keyword>
<dbReference type="EMBL" id="LCBL01000006">
    <property type="protein sequence ID" value="KKS08645.1"/>
    <property type="molecule type" value="Genomic_DNA"/>
</dbReference>
<protein>
    <submittedName>
        <fullName evidence="2">Uncharacterized protein</fullName>
    </submittedName>
</protein>
<reference evidence="2 3" key="1">
    <citation type="journal article" date="2015" name="Nature">
        <title>rRNA introns, odd ribosomes, and small enigmatic genomes across a large radiation of phyla.</title>
        <authorList>
            <person name="Brown C.T."/>
            <person name="Hug L.A."/>
            <person name="Thomas B.C."/>
            <person name="Sharon I."/>
            <person name="Castelle C.J."/>
            <person name="Singh A."/>
            <person name="Wilkins M.J."/>
            <person name="Williams K.H."/>
            <person name="Banfield J.F."/>
        </authorList>
    </citation>
    <scope>NUCLEOTIDE SEQUENCE [LARGE SCALE GENOMIC DNA]</scope>
</reference>
<sequence>MIARIVLGTLGMVAGYFILRKRQKIVNAGVVFSWAEKFFLGSYTVIGLFGIIVFAGSFMYLFGIGDIIIKPFFDSVIQMLGGAKKI</sequence>
<comment type="caution">
    <text evidence="2">The sequence shown here is derived from an EMBL/GenBank/DDBJ whole genome shotgun (WGS) entry which is preliminary data.</text>
</comment>
<feature type="transmembrane region" description="Helical" evidence="1">
    <location>
        <begin position="40"/>
        <end position="62"/>
    </location>
</feature>
<proteinExistence type="predicted"/>
<dbReference type="Proteomes" id="UP000033869">
    <property type="component" value="Unassembled WGS sequence"/>
</dbReference>
<organism evidence="2 3">
    <name type="scientific">candidate division CPR2 bacterium GW2011_GWC1_41_48</name>
    <dbReference type="NCBI Taxonomy" id="1618344"/>
    <lineage>
        <taxon>Bacteria</taxon>
        <taxon>Bacteria division CPR2</taxon>
    </lineage>
</organism>
<evidence type="ECO:0000313" key="2">
    <source>
        <dbReference type="EMBL" id="KKS08645.1"/>
    </source>
</evidence>
<accession>A0A0G0W6R7</accession>
<evidence type="ECO:0000313" key="3">
    <source>
        <dbReference type="Proteomes" id="UP000033869"/>
    </source>
</evidence>
<keyword evidence="1" id="KW-0472">Membrane</keyword>
<dbReference type="AlphaFoldDB" id="A0A0G0W6R7"/>
<name>A0A0G0W6R7_UNCC2</name>